<name>A0A4U6QG70_9ACTN</name>
<dbReference type="PANTHER" id="PTHR21240:SF28">
    <property type="entry name" value="ISO-OROTATE DECARBOXYLASE (EUROFUNG)"/>
    <property type="match status" value="1"/>
</dbReference>
<gene>
    <name evidence="2" type="ORF">FDO65_14925</name>
</gene>
<protein>
    <submittedName>
        <fullName evidence="2">Amidohydrolase</fullName>
    </submittedName>
</protein>
<evidence type="ECO:0000313" key="3">
    <source>
        <dbReference type="Proteomes" id="UP000306985"/>
    </source>
</evidence>
<evidence type="ECO:0000313" key="2">
    <source>
        <dbReference type="EMBL" id="TKV59026.1"/>
    </source>
</evidence>
<keyword evidence="3" id="KW-1185">Reference proteome</keyword>
<dbReference type="InterPro" id="IPR032465">
    <property type="entry name" value="ACMSD"/>
</dbReference>
<comment type="caution">
    <text evidence="2">The sequence shown here is derived from an EMBL/GenBank/DDBJ whole genome shotgun (WGS) entry which is preliminary data.</text>
</comment>
<dbReference type="GO" id="GO:0016787">
    <property type="term" value="F:hydrolase activity"/>
    <property type="evidence" value="ECO:0007669"/>
    <property type="project" value="UniProtKB-KW"/>
</dbReference>
<evidence type="ECO:0000256" key="1">
    <source>
        <dbReference type="ARBA" id="ARBA00023239"/>
    </source>
</evidence>
<organism evidence="2 3">
    <name type="scientific">Nakamurella flava</name>
    <dbReference type="NCBI Taxonomy" id="2576308"/>
    <lineage>
        <taxon>Bacteria</taxon>
        <taxon>Bacillati</taxon>
        <taxon>Actinomycetota</taxon>
        <taxon>Actinomycetes</taxon>
        <taxon>Nakamurellales</taxon>
        <taxon>Nakamurellaceae</taxon>
        <taxon>Nakamurella</taxon>
    </lineage>
</organism>
<accession>A0A4U6QG70</accession>
<dbReference type="Gene3D" id="3.20.20.140">
    <property type="entry name" value="Metal-dependent hydrolases"/>
    <property type="match status" value="1"/>
</dbReference>
<dbReference type="GO" id="GO:0005737">
    <property type="term" value="C:cytoplasm"/>
    <property type="evidence" value="ECO:0007669"/>
    <property type="project" value="TreeGrafter"/>
</dbReference>
<dbReference type="PANTHER" id="PTHR21240">
    <property type="entry name" value="2-AMINO-3-CARBOXYLMUCONATE-6-SEMIALDEHYDE DECARBOXYLASE"/>
    <property type="match status" value="1"/>
</dbReference>
<dbReference type="EMBL" id="SZZH01000003">
    <property type="protein sequence ID" value="TKV59026.1"/>
    <property type="molecule type" value="Genomic_DNA"/>
</dbReference>
<dbReference type="InterPro" id="IPR032466">
    <property type="entry name" value="Metal_Hydrolase"/>
</dbReference>
<dbReference type="Proteomes" id="UP000306985">
    <property type="component" value="Unassembled WGS sequence"/>
</dbReference>
<keyword evidence="2" id="KW-0378">Hydrolase</keyword>
<proteinExistence type="predicted"/>
<dbReference type="GO" id="GO:0019748">
    <property type="term" value="P:secondary metabolic process"/>
    <property type="evidence" value="ECO:0007669"/>
    <property type="project" value="TreeGrafter"/>
</dbReference>
<dbReference type="OrthoDB" id="4456265at2"/>
<dbReference type="AlphaFoldDB" id="A0A4U6QG70"/>
<keyword evidence="1" id="KW-0456">Lyase</keyword>
<reference evidence="2 3" key="1">
    <citation type="submission" date="2019-05" db="EMBL/GenBank/DDBJ databases">
        <title>Nakamurella sp. N5BH11, whole genome shotgun sequence.</title>
        <authorList>
            <person name="Tuo L."/>
        </authorList>
    </citation>
    <scope>NUCLEOTIDE SEQUENCE [LARGE SCALE GENOMIC DNA]</scope>
    <source>
        <strain evidence="2 3">N5BH11</strain>
    </source>
</reference>
<dbReference type="GO" id="GO:0016831">
    <property type="term" value="F:carboxy-lyase activity"/>
    <property type="evidence" value="ECO:0007669"/>
    <property type="project" value="InterPro"/>
</dbReference>
<sequence length="322" mass="33699">MLVDLHQHLWPEPLVEALRRRLSAPRLDGWTLHLDGEPPYAVNPADHDPVARRAATDTVLGTDGLALISLSSPLGLEALPVDEAAPLLDLWHDGAAALAPQFGAWASVSSREPDLGDLAGRLAPGSGGGFVGLQVPASDLLTPSAVERLAPVLAVAEAADRPVFVHPGPVPAPANGSAADRAGLPSWWVATVDYPAQLQAAWWAWLVAGRSLLPRLRICFGAAAGLAPLQHERHTARGGRPPVVDPLTFVEVSSYGEQGLDGLLRSLGIDPLVFGTDTPYVPASGPAAIPALRKLGPAAERAVRSVNPLRLLTGRPLEGHTA</sequence>
<dbReference type="SUPFAM" id="SSF51556">
    <property type="entry name" value="Metallo-dependent hydrolases"/>
    <property type="match status" value="1"/>
</dbReference>